<evidence type="ECO:0000313" key="4">
    <source>
        <dbReference type="Proteomes" id="UP001589789"/>
    </source>
</evidence>
<dbReference type="RefSeq" id="WP_377051084.1">
    <property type="nucleotide sequence ID" value="NZ_JBHLVZ010000033.1"/>
</dbReference>
<evidence type="ECO:0000256" key="1">
    <source>
        <dbReference type="SAM" id="MobiDB-lite"/>
    </source>
</evidence>
<accession>A0ABV6ISF3</accession>
<protein>
    <recommendedName>
        <fullName evidence="5">Lipoprotein</fullName>
    </recommendedName>
</protein>
<evidence type="ECO:0000313" key="3">
    <source>
        <dbReference type="EMBL" id="MFC0386532.1"/>
    </source>
</evidence>
<evidence type="ECO:0008006" key="5">
    <source>
        <dbReference type="Google" id="ProtNLM"/>
    </source>
</evidence>
<dbReference type="EMBL" id="JBHLVZ010000033">
    <property type="protein sequence ID" value="MFC0386532.1"/>
    <property type="molecule type" value="Genomic_DNA"/>
</dbReference>
<keyword evidence="2" id="KW-0732">Signal</keyword>
<reference evidence="3 4" key="1">
    <citation type="submission" date="2024-09" db="EMBL/GenBank/DDBJ databases">
        <authorList>
            <person name="Sun Q."/>
            <person name="Mori K."/>
        </authorList>
    </citation>
    <scope>NUCLEOTIDE SEQUENCE [LARGE SCALE GENOMIC DNA]</scope>
    <source>
        <strain evidence="3 4">CCM 7468</strain>
    </source>
</reference>
<keyword evidence="4" id="KW-1185">Reference proteome</keyword>
<organism evidence="3 4">
    <name type="scientific">Muricoccus vinaceus</name>
    <dbReference type="NCBI Taxonomy" id="424704"/>
    <lineage>
        <taxon>Bacteria</taxon>
        <taxon>Pseudomonadati</taxon>
        <taxon>Pseudomonadota</taxon>
        <taxon>Alphaproteobacteria</taxon>
        <taxon>Acetobacterales</taxon>
        <taxon>Roseomonadaceae</taxon>
        <taxon>Muricoccus</taxon>
    </lineage>
</organism>
<dbReference type="Proteomes" id="UP001589789">
    <property type="component" value="Unassembled WGS sequence"/>
</dbReference>
<name>A0ABV6ISF3_9PROT</name>
<dbReference type="PROSITE" id="PS51257">
    <property type="entry name" value="PROKAR_LIPOPROTEIN"/>
    <property type="match status" value="1"/>
</dbReference>
<comment type="caution">
    <text evidence="3">The sequence shown here is derived from an EMBL/GenBank/DDBJ whole genome shotgun (WGS) entry which is preliminary data.</text>
</comment>
<proteinExistence type="predicted"/>
<gene>
    <name evidence="3" type="ORF">ACFFIC_13400</name>
</gene>
<evidence type="ECO:0000256" key="2">
    <source>
        <dbReference type="SAM" id="SignalP"/>
    </source>
</evidence>
<feature type="compositionally biased region" description="Low complexity" evidence="1">
    <location>
        <begin position="69"/>
        <end position="110"/>
    </location>
</feature>
<feature type="region of interest" description="Disordered" evidence="1">
    <location>
        <begin position="66"/>
        <end position="110"/>
    </location>
</feature>
<feature type="signal peptide" evidence="2">
    <location>
        <begin position="1"/>
        <end position="18"/>
    </location>
</feature>
<feature type="chain" id="PRO_5046555424" description="Lipoprotein" evidence="2">
    <location>
        <begin position="19"/>
        <end position="110"/>
    </location>
</feature>
<sequence>MIKTILKGVLLPSLALLAACATPPAITPAVAPPPEEAFRPVCEQRFPGATPFAVSKCMYEELDKSRGVTPANATPAAEPTPAPARASAPARGAPSRSTPSRSAPAARRAR</sequence>